<dbReference type="OrthoDB" id="3406108at2"/>
<accession>A0A1C4W1E6</accession>
<proteinExistence type="predicted"/>
<keyword evidence="4" id="KW-1185">Reference proteome</keyword>
<dbReference type="AlphaFoldDB" id="A0A1C4W1E6"/>
<evidence type="ECO:0008006" key="5">
    <source>
        <dbReference type="Google" id="ProtNLM"/>
    </source>
</evidence>
<feature type="transmembrane region" description="Helical" evidence="2">
    <location>
        <begin position="236"/>
        <end position="255"/>
    </location>
</feature>
<dbReference type="EMBL" id="FMCU01000003">
    <property type="protein sequence ID" value="SCE89955.1"/>
    <property type="molecule type" value="Genomic_DNA"/>
</dbReference>
<feature type="compositionally biased region" description="Basic residues" evidence="1">
    <location>
        <begin position="1"/>
        <end position="15"/>
    </location>
</feature>
<keyword evidence="2" id="KW-0812">Transmembrane</keyword>
<feature type="region of interest" description="Disordered" evidence="1">
    <location>
        <begin position="1"/>
        <end position="47"/>
    </location>
</feature>
<dbReference type="RefSeq" id="WP_091241081.1">
    <property type="nucleotide sequence ID" value="NZ_FMCU01000003.1"/>
</dbReference>
<evidence type="ECO:0000313" key="3">
    <source>
        <dbReference type="EMBL" id="SCE89955.1"/>
    </source>
</evidence>
<dbReference type="Pfam" id="PF06197">
    <property type="entry name" value="DUF998"/>
    <property type="match status" value="1"/>
</dbReference>
<evidence type="ECO:0000313" key="4">
    <source>
        <dbReference type="Proteomes" id="UP000198797"/>
    </source>
</evidence>
<sequence>MNRPGPARRPHRPARHPSAGTPGAAASGPAARGDDRHGDGRRAGADSPAARTGAAVALVLAAVCYASWLLGPVLNPGLRPVESYLSELAARDQPYHLVFQLGDVTTGICATVAGLLLARWARDVPRPAWWGLLVFGVATAVDGGRTSMDCAPSVDARCARLEELGDLSWRHQAHTVTSSVAVAGALLSLVVILAVLRGPARRRAGLVVAVVVAVGTVGTLVAAVRPELGLGLWQRTQLTGLSGWLLLAAVVARWGPRPEQPR</sequence>
<feature type="transmembrane region" description="Helical" evidence="2">
    <location>
        <begin position="176"/>
        <end position="196"/>
    </location>
</feature>
<feature type="transmembrane region" description="Helical" evidence="2">
    <location>
        <begin position="203"/>
        <end position="224"/>
    </location>
</feature>
<protein>
    <recommendedName>
        <fullName evidence="5">DUF998 domain-containing protein</fullName>
    </recommendedName>
</protein>
<feature type="transmembrane region" description="Helical" evidence="2">
    <location>
        <begin position="129"/>
        <end position="147"/>
    </location>
</feature>
<evidence type="ECO:0000256" key="2">
    <source>
        <dbReference type="SAM" id="Phobius"/>
    </source>
</evidence>
<reference evidence="4" key="1">
    <citation type="submission" date="2016-06" db="EMBL/GenBank/DDBJ databases">
        <authorList>
            <person name="Varghese N."/>
            <person name="Submissions Spin"/>
        </authorList>
    </citation>
    <scope>NUCLEOTIDE SEQUENCE [LARGE SCALE GENOMIC DNA]</scope>
    <source>
        <strain evidence="4">DSM 44100</strain>
    </source>
</reference>
<dbReference type="STRING" id="121616.GA0070216_10319"/>
<feature type="compositionally biased region" description="Basic and acidic residues" evidence="1">
    <location>
        <begin position="32"/>
        <end position="44"/>
    </location>
</feature>
<feature type="transmembrane region" description="Helical" evidence="2">
    <location>
        <begin position="52"/>
        <end position="74"/>
    </location>
</feature>
<dbReference type="InterPro" id="IPR009339">
    <property type="entry name" value="DUF998"/>
</dbReference>
<evidence type="ECO:0000256" key="1">
    <source>
        <dbReference type="SAM" id="MobiDB-lite"/>
    </source>
</evidence>
<name>A0A1C4W1E6_9ACTN</name>
<feature type="compositionally biased region" description="Low complexity" evidence="1">
    <location>
        <begin position="16"/>
        <end position="31"/>
    </location>
</feature>
<keyword evidence="2" id="KW-0472">Membrane</keyword>
<gene>
    <name evidence="3" type="ORF">GA0070216_10319</name>
</gene>
<dbReference type="Proteomes" id="UP000198797">
    <property type="component" value="Unassembled WGS sequence"/>
</dbReference>
<feature type="transmembrane region" description="Helical" evidence="2">
    <location>
        <begin position="94"/>
        <end position="117"/>
    </location>
</feature>
<organism evidence="3 4">
    <name type="scientific">Micromonospora matsumotoense</name>
    <dbReference type="NCBI Taxonomy" id="121616"/>
    <lineage>
        <taxon>Bacteria</taxon>
        <taxon>Bacillati</taxon>
        <taxon>Actinomycetota</taxon>
        <taxon>Actinomycetes</taxon>
        <taxon>Micromonosporales</taxon>
        <taxon>Micromonosporaceae</taxon>
        <taxon>Micromonospora</taxon>
    </lineage>
</organism>
<keyword evidence="2" id="KW-1133">Transmembrane helix</keyword>